<feature type="domain" description="AB hydrolase-1" evidence="1">
    <location>
        <begin position="89"/>
        <end position="165"/>
    </location>
</feature>
<dbReference type="SUPFAM" id="SSF53474">
    <property type="entry name" value="alpha/beta-Hydrolases"/>
    <property type="match status" value="1"/>
</dbReference>
<dbReference type="InterPro" id="IPR029058">
    <property type="entry name" value="AB_hydrolase_fold"/>
</dbReference>
<organism evidence="2 3">
    <name type="scientific">Nocardioides baculatus</name>
    <dbReference type="NCBI Taxonomy" id="2801337"/>
    <lineage>
        <taxon>Bacteria</taxon>
        <taxon>Bacillati</taxon>
        <taxon>Actinomycetota</taxon>
        <taxon>Actinomycetes</taxon>
        <taxon>Propionibacteriales</taxon>
        <taxon>Nocardioidaceae</taxon>
        <taxon>Nocardioides</taxon>
    </lineage>
</organism>
<dbReference type="GO" id="GO:0016787">
    <property type="term" value="F:hydrolase activity"/>
    <property type="evidence" value="ECO:0007669"/>
    <property type="project" value="UniProtKB-KW"/>
</dbReference>
<dbReference type="EMBL" id="JAERSG010000001">
    <property type="protein sequence ID" value="MBL0746773.1"/>
    <property type="molecule type" value="Genomic_DNA"/>
</dbReference>
<evidence type="ECO:0000259" key="1">
    <source>
        <dbReference type="Pfam" id="PF00561"/>
    </source>
</evidence>
<proteinExistence type="predicted"/>
<protein>
    <submittedName>
        <fullName evidence="2">Alpha/beta fold hydrolase</fullName>
    </submittedName>
</protein>
<keyword evidence="3" id="KW-1185">Reference proteome</keyword>
<reference evidence="2 3" key="1">
    <citation type="submission" date="2021-01" db="EMBL/GenBank/DDBJ databases">
        <title>Genome seq and assembly of Nocardiodes sp. G10.</title>
        <authorList>
            <person name="Chhetri G."/>
        </authorList>
    </citation>
    <scope>NUCLEOTIDE SEQUENCE [LARGE SCALE GENOMIC DNA]</scope>
    <source>
        <strain evidence="2 3">G10</strain>
    </source>
</reference>
<evidence type="ECO:0000313" key="3">
    <source>
        <dbReference type="Proteomes" id="UP000636918"/>
    </source>
</evidence>
<name>A0ABS1L5R0_9ACTN</name>
<evidence type="ECO:0000313" key="2">
    <source>
        <dbReference type="EMBL" id="MBL0746773.1"/>
    </source>
</evidence>
<dbReference type="InterPro" id="IPR000073">
    <property type="entry name" value="AB_hydrolase_1"/>
</dbReference>
<sequence length="251" mass="26565">MTPLLGLTGVRSRARATTDVDALAAPSGPPPTWATLGELTSPLAAVRLVGAVPRLASMPRGDGHLVVDIPGWQAPELSGAPLRAYLRRLGYDARGWGFGTNTGDPRRDVDRLSARLLDLVDETGSPASLVGWSLGGVIAREVARRHPEAVRRVVTYGTPVSGPRHTSVARFFGAGSGDAERVTRRLDAESPISVPLTVIFSRRDGVVAWQACLDRSTPGVEHVEVSSTHIGLGVDPDVWAVVAERLAAPAR</sequence>
<gene>
    <name evidence="2" type="ORF">JI751_04055</name>
</gene>
<comment type="caution">
    <text evidence="2">The sequence shown here is derived from an EMBL/GenBank/DDBJ whole genome shotgun (WGS) entry which is preliminary data.</text>
</comment>
<dbReference type="Gene3D" id="3.40.50.1820">
    <property type="entry name" value="alpha/beta hydrolase"/>
    <property type="match status" value="1"/>
</dbReference>
<dbReference type="RefSeq" id="WP_201933657.1">
    <property type="nucleotide sequence ID" value="NZ_JAERSG010000001.1"/>
</dbReference>
<keyword evidence="2" id="KW-0378">Hydrolase</keyword>
<dbReference type="Proteomes" id="UP000636918">
    <property type="component" value="Unassembled WGS sequence"/>
</dbReference>
<accession>A0ABS1L5R0</accession>
<dbReference type="Pfam" id="PF00561">
    <property type="entry name" value="Abhydrolase_1"/>
    <property type="match status" value="1"/>
</dbReference>